<dbReference type="InterPro" id="IPR024520">
    <property type="entry name" value="DUF3558"/>
</dbReference>
<proteinExistence type="predicted"/>
<evidence type="ECO:0000313" key="3">
    <source>
        <dbReference type="Proteomes" id="UP001597045"/>
    </source>
</evidence>
<feature type="region of interest" description="Disordered" evidence="1">
    <location>
        <begin position="26"/>
        <end position="55"/>
    </location>
</feature>
<comment type="caution">
    <text evidence="2">The sequence shown here is derived from an EMBL/GenBank/DDBJ whole genome shotgun (WGS) entry which is preliminary data.</text>
</comment>
<name>A0ABW3MBV9_9PSEU</name>
<dbReference type="Proteomes" id="UP001597045">
    <property type="component" value="Unassembled WGS sequence"/>
</dbReference>
<keyword evidence="3" id="KW-1185">Reference proteome</keyword>
<gene>
    <name evidence="2" type="ORF">ACFQ1S_19215</name>
</gene>
<sequence length="192" mass="20512">MVAALVLVSALTAACGQKIEGTAVADPNGLMSTSSGKPTPSTDNPLASAPPSDAPKMEQKLCKLLTFDDLPFKSQDVNATNPSSATNINADFDQSCRWTYDLLQPQTKVGVQLYYRKTRSLAVKDPTGTYTVAGRQVLYQQADDQSCVLSMDYADGHVGIGVIDNSKLYGPQCEVGKHVAEVIIGREPKTLS</sequence>
<dbReference type="Pfam" id="PF12079">
    <property type="entry name" value="DUF3558"/>
    <property type="match status" value="1"/>
</dbReference>
<dbReference type="EMBL" id="JBHTIS010001114">
    <property type="protein sequence ID" value="MFD1047518.1"/>
    <property type="molecule type" value="Genomic_DNA"/>
</dbReference>
<evidence type="ECO:0000313" key="2">
    <source>
        <dbReference type="EMBL" id="MFD1047518.1"/>
    </source>
</evidence>
<reference evidence="3" key="1">
    <citation type="journal article" date="2019" name="Int. J. Syst. Evol. Microbiol.">
        <title>The Global Catalogue of Microorganisms (GCM) 10K type strain sequencing project: providing services to taxonomists for standard genome sequencing and annotation.</title>
        <authorList>
            <consortium name="The Broad Institute Genomics Platform"/>
            <consortium name="The Broad Institute Genome Sequencing Center for Infectious Disease"/>
            <person name="Wu L."/>
            <person name="Ma J."/>
        </authorList>
    </citation>
    <scope>NUCLEOTIDE SEQUENCE [LARGE SCALE GENOMIC DNA]</scope>
    <source>
        <strain evidence="3">JCM 31486</strain>
    </source>
</reference>
<organism evidence="2 3">
    <name type="scientific">Kibdelosporangium lantanae</name>
    <dbReference type="NCBI Taxonomy" id="1497396"/>
    <lineage>
        <taxon>Bacteria</taxon>
        <taxon>Bacillati</taxon>
        <taxon>Actinomycetota</taxon>
        <taxon>Actinomycetes</taxon>
        <taxon>Pseudonocardiales</taxon>
        <taxon>Pseudonocardiaceae</taxon>
        <taxon>Kibdelosporangium</taxon>
    </lineage>
</organism>
<protein>
    <submittedName>
        <fullName evidence="2">DUF3558 family protein</fullName>
    </submittedName>
</protein>
<evidence type="ECO:0000256" key="1">
    <source>
        <dbReference type="SAM" id="MobiDB-lite"/>
    </source>
</evidence>
<feature type="compositionally biased region" description="Polar residues" evidence="1">
    <location>
        <begin position="30"/>
        <end position="45"/>
    </location>
</feature>
<accession>A0ABW3MBV9</accession>